<dbReference type="GO" id="GO:0005516">
    <property type="term" value="F:calmodulin binding"/>
    <property type="evidence" value="ECO:0007669"/>
    <property type="project" value="UniProtKB-KW"/>
</dbReference>
<evidence type="ECO:0000256" key="10">
    <source>
        <dbReference type="ARBA" id="ARBA00066872"/>
    </source>
</evidence>
<dbReference type="Gene3D" id="1.25.40.10">
    <property type="entry name" value="Tetratricopeptide repeat domain"/>
    <property type="match status" value="1"/>
</dbReference>
<dbReference type="InterPro" id="IPR004166">
    <property type="entry name" value="a-kinase_dom"/>
</dbReference>
<evidence type="ECO:0000256" key="8">
    <source>
        <dbReference type="ARBA" id="ARBA00022860"/>
    </source>
</evidence>
<proteinExistence type="inferred from homology"/>
<evidence type="ECO:0000256" key="12">
    <source>
        <dbReference type="ARBA" id="ARBA00078015"/>
    </source>
</evidence>
<evidence type="ECO:0000256" key="2">
    <source>
        <dbReference type="ARBA" id="ARBA00022553"/>
    </source>
</evidence>
<evidence type="ECO:0000256" key="11">
    <source>
        <dbReference type="ARBA" id="ARBA00067847"/>
    </source>
</evidence>
<protein>
    <recommendedName>
        <fullName evidence="11">Eukaryotic elongation factor 2 kinase</fullName>
        <ecNumber evidence="10">2.7.11.20</ecNumber>
    </recommendedName>
    <alternativeName>
        <fullName evidence="12">Calcium/calmodulin-dependent eukaryotic elongation factor 2 kinase</fullName>
    </alternativeName>
</protein>
<dbReference type="FunFam" id="3.30.200.20:FF:000336">
    <property type="entry name" value="Eukaryotic elongation factor 2 kinase"/>
    <property type="match status" value="1"/>
</dbReference>
<dbReference type="CDD" id="cd16967">
    <property type="entry name" value="Alpha_kinase_eEF2K"/>
    <property type="match status" value="1"/>
</dbReference>
<dbReference type="InterPro" id="IPR047588">
    <property type="entry name" value="eEF2K_a_kinase_dom"/>
</dbReference>
<feature type="domain" description="Alpha-type protein kinase" evidence="13">
    <location>
        <begin position="101"/>
        <end position="311"/>
    </location>
</feature>
<sequence length="815" mass="90848">MESGSLDDSGVCFSPDDVFTAFADFRISDKTKLSRTDRRKFSVKELKILRSETGTTCLPPNNRERIIGLWRTAYAMVFRRGDPWAKFEFDKLPVETAKRYRYSAVKAQWVEDTVRVRIEQKSFSRGAMRECFRVKKLSNFTQSDDWSHAANFVAKRYIDQVEPRVYFDDVRLQMDAKLWAEEFSRQPAISKKVDIAQMCVLEFVNRQGKPLYHLEHFIEGTYRKYNSNSGFVDEVARNTPQAFSHFTFEQSGHRLIVVDIQGVGDLWTDPQIHTADGQAYGDGNLGIRGMALFFHTHRCNPLCEALDLSTFDLHPGEQLASSLVPHPAESHAMTFKNGDVNENSLDASIFPFGSTVAIPRSRRNFNRRLRSEADEAAVAATVAGEEGIFIDPNDFSEVHSLPAERMTFLPSWSPVVSRALHTNREKQLSLGFGHEGSKEVLDNTSPCDVGFKSGGSLRDGDSVFVSLSLGEIQHDSGVFLGQSTPAMQIRTQERRALTDDSFSDLPEEGTHVTWHQSPQVLRKKASWRSTATSFQESETRHFFDARRADHRSSSVSAIRGEDADILGAIHHEMARLHAVGRFAPASQNPASAMHKNGTDRNGSVLGTGAGADALAALHKPENINWEAVLFHEEQAATLNCFEAVECMAQYYLGLAINGPLEGCPIPPDPLEASVRGLTLVSTAAAANDRRAMLYLAEMNYTGVYPSSLVPPSPDWVAAVHWYEMAAKTDMCREQDSTGRLAGYDSMTGDWPVYRLHGRLAEMYAKGGYGLARDRAKAYELFESAADGATEAMQGRLAMQYYDQAALLEDCCDADN</sequence>
<keyword evidence="6" id="KW-0106">Calcium</keyword>
<evidence type="ECO:0000256" key="3">
    <source>
        <dbReference type="ARBA" id="ARBA00022679"/>
    </source>
</evidence>
<keyword evidence="8" id="KW-0112">Calmodulin-binding</keyword>
<organism evidence="14 15">
    <name type="scientific">Paragonimus westermani</name>
    <dbReference type="NCBI Taxonomy" id="34504"/>
    <lineage>
        <taxon>Eukaryota</taxon>
        <taxon>Metazoa</taxon>
        <taxon>Spiralia</taxon>
        <taxon>Lophotrochozoa</taxon>
        <taxon>Platyhelminthes</taxon>
        <taxon>Trematoda</taxon>
        <taxon>Digenea</taxon>
        <taxon>Plagiorchiida</taxon>
        <taxon>Troglotremata</taxon>
        <taxon>Troglotrematidae</taxon>
        <taxon>Paragonimus</taxon>
    </lineage>
</organism>
<evidence type="ECO:0000313" key="14">
    <source>
        <dbReference type="EMBL" id="KAF8566019.1"/>
    </source>
</evidence>
<evidence type="ECO:0000256" key="1">
    <source>
        <dbReference type="ARBA" id="ARBA00022527"/>
    </source>
</evidence>
<dbReference type="PANTHER" id="PTHR45992:SF2">
    <property type="entry name" value="EUKARYOTIC ELONGATION FACTOR 2 KINASE"/>
    <property type="match status" value="1"/>
</dbReference>
<name>A0A8T0DDX7_9TREM</name>
<dbReference type="GO" id="GO:1903013">
    <property type="term" value="P:response to differentiation-inducing factor 1"/>
    <property type="evidence" value="ECO:0007669"/>
    <property type="project" value="TreeGrafter"/>
</dbReference>
<dbReference type="Proteomes" id="UP000699462">
    <property type="component" value="Unassembled WGS sequence"/>
</dbReference>
<dbReference type="Gene3D" id="3.20.200.10">
    <property type="entry name" value="MHCK/EF2 kinase"/>
    <property type="match status" value="1"/>
</dbReference>
<dbReference type="PROSITE" id="PS51158">
    <property type="entry name" value="ALPHA_KINASE"/>
    <property type="match status" value="1"/>
</dbReference>
<evidence type="ECO:0000256" key="9">
    <source>
        <dbReference type="ARBA" id="ARBA00061584"/>
    </source>
</evidence>
<gene>
    <name evidence="14" type="ORF">P879_03839</name>
</gene>
<evidence type="ECO:0000256" key="4">
    <source>
        <dbReference type="ARBA" id="ARBA00022741"/>
    </source>
</evidence>
<keyword evidence="7" id="KW-0067">ATP-binding</keyword>
<dbReference type="SUPFAM" id="SSF81901">
    <property type="entry name" value="HCP-like"/>
    <property type="match status" value="1"/>
</dbReference>
<accession>A0A8T0DDX7</accession>
<dbReference type="Gene3D" id="3.30.200.20">
    <property type="entry name" value="Phosphorylase Kinase, domain 1"/>
    <property type="match status" value="2"/>
</dbReference>
<keyword evidence="1" id="KW-0723">Serine/threonine-protein kinase</keyword>
<dbReference type="OrthoDB" id="301415at2759"/>
<dbReference type="SMART" id="SM00811">
    <property type="entry name" value="Alpha_kinase"/>
    <property type="match status" value="1"/>
</dbReference>
<evidence type="ECO:0000256" key="5">
    <source>
        <dbReference type="ARBA" id="ARBA00022777"/>
    </source>
</evidence>
<reference evidence="14 15" key="1">
    <citation type="submission" date="2019-07" db="EMBL/GenBank/DDBJ databases">
        <title>Annotation for the trematode Paragonimus westermani.</title>
        <authorList>
            <person name="Choi Y.-J."/>
        </authorList>
    </citation>
    <scope>NUCLEOTIDE SEQUENCE [LARGE SCALE GENOMIC DNA]</scope>
    <source>
        <strain evidence="14">180907_Pwestermani</strain>
    </source>
</reference>
<keyword evidence="4" id="KW-0547">Nucleotide-binding</keyword>
<keyword evidence="15" id="KW-1185">Reference proteome</keyword>
<dbReference type="AlphaFoldDB" id="A0A8T0DDX7"/>
<dbReference type="SUPFAM" id="SSF56112">
    <property type="entry name" value="Protein kinase-like (PK-like)"/>
    <property type="match status" value="1"/>
</dbReference>
<evidence type="ECO:0000256" key="7">
    <source>
        <dbReference type="ARBA" id="ARBA00022840"/>
    </source>
</evidence>
<dbReference type="GO" id="GO:0031037">
    <property type="term" value="P:myosin II filament disassembly"/>
    <property type="evidence" value="ECO:0007669"/>
    <property type="project" value="TreeGrafter"/>
</dbReference>
<keyword evidence="2" id="KW-0597">Phosphoprotein</keyword>
<dbReference type="FunFam" id="3.20.200.10:FF:000002">
    <property type="entry name" value="Eukaryotic elongation factor 2 kinase"/>
    <property type="match status" value="1"/>
</dbReference>
<keyword evidence="5" id="KW-0418">Kinase</keyword>
<evidence type="ECO:0000259" key="13">
    <source>
        <dbReference type="PROSITE" id="PS51158"/>
    </source>
</evidence>
<comment type="caution">
    <text evidence="14">The sequence shown here is derived from an EMBL/GenBank/DDBJ whole genome shotgun (WGS) entry which is preliminary data.</text>
</comment>
<dbReference type="EMBL" id="JTDF01005735">
    <property type="protein sequence ID" value="KAF8566019.1"/>
    <property type="molecule type" value="Genomic_DNA"/>
</dbReference>
<keyword evidence="3" id="KW-0808">Transferase</keyword>
<evidence type="ECO:0000256" key="6">
    <source>
        <dbReference type="ARBA" id="ARBA00022837"/>
    </source>
</evidence>
<dbReference type="GO" id="GO:0005524">
    <property type="term" value="F:ATP binding"/>
    <property type="evidence" value="ECO:0007669"/>
    <property type="project" value="UniProtKB-KW"/>
</dbReference>
<dbReference type="InterPro" id="IPR011990">
    <property type="entry name" value="TPR-like_helical_dom_sf"/>
</dbReference>
<comment type="similarity">
    <text evidence="9">Belongs to the protein kinase superfamily. Alpha-type protein kinase family.</text>
</comment>
<dbReference type="GO" id="GO:0004686">
    <property type="term" value="F:elongation factor-2 kinase activity"/>
    <property type="evidence" value="ECO:0007669"/>
    <property type="project" value="UniProtKB-EC"/>
</dbReference>
<dbReference type="EC" id="2.7.11.20" evidence="10"/>
<dbReference type="InterPro" id="IPR051852">
    <property type="entry name" value="Alpha-type_PK"/>
</dbReference>
<evidence type="ECO:0000313" key="15">
    <source>
        <dbReference type="Proteomes" id="UP000699462"/>
    </source>
</evidence>
<dbReference type="PANTHER" id="PTHR45992">
    <property type="entry name" value="EUKARYOTIC ELONGATION FACTOR 2 KINASE-RELATED"/>
    <property type="match status" value="1"/>
</dbReference>
<dbReference type="Pfam" id="PF02816">
    <property type="entry name" value="Alpha_kinase"/>
    <property type="match status" value="1"/>
</dbReference>
<dbReference type="InterPro" id="IPR011009">
    <property type="entry name" value="Kinase-like_dom_sf"/>
</dbReference>